<dbReference type="SUPFAM" id="SSF55729">
    <property type="entry name" value="Acyl-CoA N-acyltransferases (Nat)"/>
    <property type="match status" value="1"/>
</dbReference>
<dbReference type="InterPro" id="IPR016181">
    <property type="entry name" value="Acyl_CoA_acyltransferase"/>
</dbReference>
<dbReference type="CDD" id="cd04301">
    <property type="entry name" value="NAT_SF"/>
    <property type="match status" value="1"/>
</dbReference>
<gene>
    <name evidence="4" type="ORF">ACFFRI_11530</name>
</gene>
<evidence type="ECO:0000256" key="2">
    <source>
        <dbReference type="ARBA" id="ARBA00023315"/>
    </source>
</evidence>
<evidence type="ECO:0000313" key="5">
    <source>
        <dbReference type="Proteomes" id="UP001589750"/>
    </source>
</evidence>
<keyword evidence="1 4" id="KW-0808">Transferase</keyword>
<protein>
    <submittedName>
        <fullName evidence="4">GNAT family N-acetyltransferase</fullName>
        <ecNumber evidence="4">2.3.1.-</ecNumber>
    </submittedName>
</protein>
<name>A0ABV5KAF5_9ACTN</name>
<dbReference type="PANTHER" id="PTHR43877">
    <property type="entry name" value="AMINOALKYLPHOSPHONATE N-ACETYLTRANSFERASE-RELATED-RELATED"/>
    <property type="match status" value="1"/>
</dbReference>
<evidence type="ECO:0000256" key="1">
    <source>
        <dbReference type="ARBA" id="ARBA00022679"/>
    </source>
</evidence>
<dbReference type="EC" id="2.3.1.-" evidence="4"/>
<evidence type="ECO:0000259" key="3">
    <source>
        <dbReference type="PROSITE" id="PS51186"/>
    </source>
</evidence>
<dbReference type="Pfam" id="PF00583">
    <property type="entry name" value="Acetyltransf_1"/>
    <property type="match status" value="1"/>
</dbReference>
<dbReference type="GO" id="GO:0016746">
    <property type="term" value="F:acyltransferase activity"/>
    <property type="evidence" value="ECO:0007669"/>
    <property type="project" value="UniProtKB-KW"/>
</dbReference>
<proteinExistence type="predicted"/>
<keyword evidence="5" id="KW-1185">Reference proteome</keyword>
<organism evidence="4 5">
    <name type="scientific">Nocardioides plantarum</name>
    <dbReference type="NCBI Taxonomy" id="29299"/>
    <lineage>
        <taxon>Bacteria</taxon>
        <taxon>Bacillati</taxon>
        <taxon>Actinomycetota</taxon>
        <taxon>Actinomycetes</taxon>
        <taxon>Propionibacteriales</taxon>
        <taxon>Nocardioidaceae</taxon>
        <taxon>Nocardioides</taxon>
    </lineage>
</organism>
<keyword evidence="2 4" id="KW-0012">Acyltransferase</keyword>
<dbReference type="Gene3D" id="3.40.630.30">
    <property type="match status" value="1"/>
</dbReference>
<dbReference type="InterPro" id="IPR000182">
    <property type="entry name" value="GNAT_dom"/>
</dbReference>
<evidence type="ECO:0000313" key="4">
    <source>
        <dbReference type="EMBL" id="MFB9313675.1"/>
    </source>
</evidence>
<dbReference type="InterPro" id="IPR050832">
    <property type="entry name" value="Bact_Acetyltransf"/>
</dbReference>
<dbReference type="EMBL" id="JBHMDG010000012">
    <property type="protein sequence ID" value="MFB9313675.1"/>
    <property type="molecule type" value="Genomic_DNA"/>
</dbReference>
<reference evidence="4 5" key="1">
    <citation type="submission" date="2024-09" db="EMBL/GenBank/DDBJ databases">
        <authorList>
            <person name="Sun Q."/>
            <person name="Mori K."/>
        </authorList>
    </citation>
    <scope>NUCLEOTIDE SEQUENCE [LARGE SCALE GENOMIC DNA]</scope>
    <source>
        <strain evidence="4 5">JCM 9626</strain>
    </source>
</reference>
<comment type="caution">
    <text evidence="4">The sequence shown here is derived from an EMBL/GenBank/DDBJ whole genome shotgun (WGS) entry which is preliminary data.</text>
</comment>
<accession>A0ABV5KAF5</accession>
<dbReference type="PROSITE" id="PS51186">
    <property type="entry name" value="GNAT"/>
    <property type="match status" value="1"/>
</dbReference>
<sequence length="163" mass="17002">MIRRARPADAEVLADLEADNLGIDAWSPGLVAAGVSGDLPTVAWWVAEVDGVAVGYLAASIAGDIAELQRIAVDRAHRRTGLAARLLAELVSVARADGADRVLLEVREDNAEALAFYEGQGFGEIDRRRRYYRDGATAVVLLLPLPDGAGGGGGAAGPAVTDR</sequence>
<dbReference type="RefSeq" id="WP_140007729.1">
    <property type="nucleotide sequence ID" value="NZ_JBHMDG010000012.1"/>
</dbReference>
<feature type="domain" description="N-acetyltransferase" evidence="3">
    <location>
        <begin position="1"/>
        <end position="146"/>
    </location>
</feature>
<dbReference type="Proteomes" id="UP001589750">
    <property type="component" value="Unassembled WGS sequence"/>
</dbReference>